<dbReference type="Gene3D" id="1.20.144.10">
    <property type="entry name" value="Phosphatidic acid phosphatase type 2/haloperoxidase"/>
    <property type="match status" value="1"/>
</dbReference>
<reference evidence="2 3" key="1">
    <citation type="submission" date="2018-01" db="EMBL/GenBank/DDBJ databases">
        <title>A novel member of the phylum Bacteroidetes isolated from glacier ice.</title>
        <authorList>
            <person name="Liu Q."/>
            <person name="Xin Y.-H."/>
        </authorList>
    </citation>
    <scope>NUCLEOTIDE SEQUENCE [LARGE SCALE GENOMIC DNA]</scope>
    <source>
        <strain evidence="2 3">RB1R16</strain>
    </source>
</reference>
<name>A0A2S7SVP7_9BACT</name>
<feature type="transmembrane region" description="Helical" evidence="1">
    <location>
        <begin position="66"/>
        <end position="86"/>
    </location>
</feature>
<sequence>MLQENQVKENIATDPIVDNQQPKALRVVASIVSYICHPVFMPLIMAFTLSLLSPVSFAGITPKQQGILLLNVLISAVIFPLFSIALMKPLGFINSFHMRTAKERTIPLMVTMIFYFWLSHVFNSMTAVPVPLILKVLMLGNFWGVIVLFVVNIFTKISMHTAAAGGMLGIIIVLMISSPVNMVIPFFVAMAIAGFIGTARLILGAHQRGDVWLGYLVGIAVQIAAYYYMK</sequence>
<dbReference type="EMBL" id="PPSL01000003">
    <property type="protein sequence ID" value="PQJ11012.1"/>
    <property type="molecule type" value="Genomic_DNA"/>
</dbReference>
<dbReference type="RefSeq" id="WP_105039740.1">
    <property type="nucleotide sequence ID" value="NZ_PPSL01000003.1"/>
</dbReference>
<keyword evidence="1" id="KW-1133">Transmembrane helix</keyword>
<feature type="transmembrane region" description="Helical" evidence="1">
    <location>
        <begin position="106"/>
        <end position="126"/>
    </location>
</feature>
<gene>
    <name evidence="2" type="ORF">CJD36_013670</name>
</gene>
<proteinExistence type="predicted"/>
<evidence type="ECO:0000256" key="1">
    <source>
        <dbReference type="SAM" id="Phobius"/>
    </source>
</evidence>
<dbReference type="OrthoDB" id="9786064at2"/>
<feature type="transmembrane region" description="Helical" evidence="1">
    <location>
        <begin position="132"/>
        <end position="154"/>
    </location>
</feature>
<dbReference type="Proteomes" id="UP000239872">
    <property type="component" value="Unassembled WGS sequence"/>
</dbReference>
<evidence type="ECO:0000313" key="3">
    <source>
        <dbReference type="Proteomes" id="UP000239872"/>
    </source>
</evidence>
<keyword evidence="1" id="KW-0812">Transmembrane</keyword>
<keyword evidence="1" id="KW-0472">Membrane</keyword>
<feature type="transmembrane region" description="Helical" evidence="1">
    <location>
        <begin position="183"/>
        <end position="203"/>
    </location>
</feature>
<evidence type="ECO:0008006" key="4">
    <source>
        <dbReference type="Google" id="ProtNLM"/>
    </source>
</evidence>
<dbReference type="AlphaFoldDB" id="A0A2S7SVP7"/>
<feature type="transmembrane region" description="Helical" evidence="1">
    <location>
        <begin position="210"/>
        <end position="229"/>
    </location>
</feature>
<comment type="caution">
    <text evidence="2">The sequence shown here is derived from an EMBL/GenBank/DDBJ whole genome shotgun (WGS) entry which is preliminary data.</text>
</comment>
<organism evidence="2 3">
    <name type="scientific">Flavipsychrobacter stenotrophus</name>
    <dbReference type="NCBI Taxonomy" id="2077091"/>
    <lineage>
        <taxon>Bacteria</taxon>
        <taxon>Pseudomonadati</taxon>
        <taxon>Bacteroidota</taxon>
        <taxon>Chitinophagia</taxon>
        <taxon>Chitinophagales</taxon>
        <taxon>Chitinophagaceae</taxon>
        <taxon>Flavipsychrobacter</taxon>
    </lineage>
</organism>
<keyword evidence="3" id="KW-1185">Reference proteome</keyword>
<feature type="transmembrane region" description="Helical" evidence="1">
    <location>
        <begin position="161"/>
        <end position="177"/>
    </location>
</feature>
<accession>A0A2S7SVP7</accession>
<evidence type="ECO:0000313" key="2">
    <source>
        <dbReference type="EMBL" id="PQJ11012.1"/>
    </source>
</evidence>
<protein>
    <recommendedName>
        <fullName evidence="4">Phosphatidic acid phosphatase type 2/haloperoxidase domain-containing protein</fullName>
    </recommendedName>
</protein>